<name>A0A165D112_9APHY</name>
<organism evidence="1 2">
    <name type="scientific">Laetiporus sulphureus 93-53</name>
    <dbReference type="NCBI Taxonomy" id="1314785"/>
    <lineage>
        <taxon>Eukaryota</taxon>
        <taxon>Fungi</taxon>
        <taxon>Dikarya</taxon>
        <taxon>Basidiomycota</taxon>
        <taxon>Agaricomycotina</taxon>
        <taxon>Agaricomycetes</taxon>
        <taxon>Polyporales</taxon>
        <taxon>Laetiporus</taxon>
    </lineage>
</organism>
<dbReference type="RefSeq" id="XP_040761661.1">
    <property type="nucleotide sequence ID" value="XM_040901993.1"/>
</dbReference>
<accession>A0A165D112</accession>
<evidence type="ECO:0000313" key="1">
    <source>
        <dbReference type="EMBL" id="KZT03921.1"/>
    </source>
</evidence>
<gene>
    <name evidence="1" type="ORF">LAESUDRAFT_318468</name>
</gene>
<dbReference type="AlphaFoldDB" id="A0A165D112"/>
<dbReference type="EMBL" id="KV427640">
    <property type="protein sequence ID" value="KZT03921.1"/>
    <property type="molecule type" value="Genomic_DNA"/>
</dbReference>
<proteinExistence type="predicted"/>
<keyword evidence="2" id="KW-1185">Reference proteome</keyword>
<dbReference type="GeneID" id="63819024"/>
<dbReference type="Proteomes" id="UP000076871">
    <property type="component" value="Unassembled WGS sequence"/>
</dbReference>
<reference evidence="1 2" key="1">
    <citation type="journal article" date="2016" name="Mol. Biol. Evol.">
        <title>Comparative Genomics of Early-Diverging Mushroom-Forming Fungi Provides Insights into the Origins of Lignocellulose Decay Capabilities.</title>
        <authorList>
            <person name="Nagy L.G."/>
            <person name="Riley R."/>
            <person name="Tritt A."/>
            <person name="Adam C."/>
            <person name="Daum C."/>
            <person name="Floudas D."/>
            <person name="Sun H."/>
            <person name="Yadav J.S."/>
            <person name="Pangilinan J."/>
            <person name="Larsson K.H."/>
            <person name="Matsuura K."/>
            <person name="Barry K."/>
            <person name="Labutti K."/>
            <person name="Kuo R."/>
            <person name="Ohm R.A."/>
            <person name="Bhattacharya S.S."/>
            <person name="Shirouzu T."/>
            <person name="Yoshinaga Y."/>
            <person name="Martin F.M."/>
            <person name="Grigoriev I.V."/>
            <person name="Hibbett D.S."/>
        </authorList>
    </citation>
    <scope>NUCLEOTIDE SEQUENCE [LARGE SCALE GENOMIC DNA]</scope>
    <source>
        <strain evidence="1 2">93-53</strain>
    </source>
</reference>
<dbReference type="InParanoid" id="A0A165D112"/>
<evidence type="ECO:0000313" key="2">
    <source>
        <dbReference type="Proteomes" id="UP000076871"/>
    </source>
</evidence>
<protein>
    <submittedName>
        <fullName evidence="1">Uncharacterized protein</fullName>
    </submittedName>
</protein>
<sequence length="175" mass="19747">MSVQQACLVIGTLNRRAMPKVASSVMSRGDDGFFVQLHRLYQSLSEEPHRRRCPREDAYRFSDRKTSYCTSDIAITPALPTLVLLRSMRDYYYADLNSYVCCRLLPIAPNVRASVSRPSLCLHKTRISRPQESLLCHTPTTIGLLRCSIDDSASQADSRSVSPTAACLHREQKPR</sequence>